<evidence type="ECO:0000313" key="2">
    <source>
        <dbReference type="EMBL" id="KAK7505989.1"/>
    </source>
</evidence>
<keyword evidence="3" id="KW-1185">Reference proteome</keyword>
<evidence type="ECO:0000313" key="3">
    <source>
        <dbReference type="Proteomes" id="UP001519460"/>
    </source>
</evidence>
<evidence type="ECO:0000256" key="1">
    <source>
        <dbReference type="SAM" id="MobiDB-lite"/>
    </source>
</evidence>
<name>A0ABD0M3Q5_9CAEN</name>
<dbReference type="EMBL" id="JACVVK020000008">
    <property type="protein sequence ID" value="KAK7505989.1"/>
    <property type="molecule type" value="Genomic_DNA"/>
</dbReference>
<reference evidence="2 3" key="1">
    <citation type="journal article" date="2023" name="Sci. Data">
        <title>Genome assembly of the Korean intertidal mud-creeper Batillaria attramentaria.</title>
        <authorList>
            <person name="Patra A.K."/>
            <person name="Ho P.T."/>
            <person name="Jun S."/>
            <person name="Lee S.J."/>
            <person name="Kim Y."/>
            <person name="Won Y.J."/>
        </authorList>
    </citation>
    <scope>NUCLEOTIDE SEQUENCE [LARGE SCALE GENOMIC DNA]</scope>
    <source>
        <strain evidence="2">Wonlab-2016</strain>
    </source>
</reference>
<gene>
    <name evidence="2" type="ORF">BaRGS_00002711</name>
</gene>
<protein>
    <submittedName>
        <fullName evidence="2">Uncharacterized protein</fullName>
    </submittedName>
</protein>
<organism evidence="2 3">
    <name type="scientific">Batillaria attramentaria</name>
    <dbReference type="NCBI Taxonomy" id="370345"/>
    <lineage>
        <taxon>Eukaryota</taxon>
        <taxon>Metazoa</taxon>
        <taxon>Spiralia</taxon>
        <taxon>Lophotrochozoa</taxon>
        <taxon>Mollusca</taxon>
        <taxon>Gastropoda</taxon>
        <taxon>Caenogastropoda</taxon>
        <taxon>Sorbeoconcha</taxon>
        <taxon>Cerithioidea</taxon>
        <taxon>Batillariidae</taxon>
        <taxon>Batillaria</taxon>
    </lineage>
</organism>
<proteinExistence type="predicted"/>
<feature type="compositionally biased region" description="Polar residues" evidence="1">
    <location>
        <begin position="93"/>
        <end position="108"/>
    </location>
</feature>
<accession>A0ABD0M3Q5</accession>
<sequence>MQGKNVALLCKQTRVSIQLPPDGASLRTPATENSFILLALIKQGRAWQSGIAATPPCHRLYPFQLDPFGSSSSAAQGRASQSRQGDTPDRCNPSGTLQSYPSTDQQPSFGPLQNMKAHLTHSLNLLSTQKSRANVGSDSRSCKRTNHQLISRPNHHVVGHGRANGQSSAIGWPIWFTVVTFSSYTCRKLPAYRLIVSSLL</sequence>
<feature type="compositionally biased region" description="Low complexity" evidence="1">
    <location>
        <begin position="71"/>
        <end position="85"/>
    </location>
</feature>
<comment type="caution">
    <text evidence="2">The sequence shown here is derived from an EMBL/GenBank/DDBJ whole genome shotgun (WGS) entry which is preliminary data.</text>
</comment>
<dbReference type="Proteomes" id="UP001519460">
    <property type="component" value="Unassembled WGS sequence"/>
</dbReference>
<feature type="region of interest" description="Disordered" evidence="1">
    <location>
        <begin position="71"/>
        <end position="112"/>
    </location>
</feature>
<dbReference type="AlphaFoldDB" id="A0ABD0M3Q5"/>